<dbReference type="Gene3D" id="3.60.40.10">
    <property type="entry name" value="PPM-type phosphatase domain"/>
    <property type="match status" value="1"/>
</dbReference>
<accession>A0A7S2NWU1</accession>
<evidence type="ECO:0000313" key="2">
    <source>
        <dbReference type="EMBL" id="CAD9562761.1"/>
    </source>
</evidence>
<evidence type="ECO:0000259" key="1">
    <source>
        <dbReference type="PROSITE" id="PS51746"/>
    </source>
</evidence>
<protein>
    <recommendedName>
        <fullName evidence="1">PPM-type phosphatase domain-containing protein</fullName>
    </recommendedName>
</protein>
<proteinExistence type="predicted"/>
<gene>
    <name evidence="2" type="ORF">LDAN0321_LOCUS3674</name>
</gene>
<dbReference type="Pfam" id="PF00481">
    <property type="entry name" value="PP2C"/>
    <property type="match status" value="1"/>
</dbReference>
<organism evidence="2">
    <name type="scientific">Leptocylindrus danicus</name>
    <dbReference type="NCBI Taxonomy" id="163516"/>
    <lineage>
        <taxon>Eukaryota</taxon>
        <taxon>Sar</taxon>
        <taxon>Stramenopiles</taxon>
        <taxon>Ochrophyta</taxon>
        <taxon>Bacillariophyta</taxon>
        <taxon>Coscinodiscophyceae</taxon>
        <taxon>Chaetocerotophycidae</taxon>
        <taxon>Leptocylindrales</taxon>
        <taxon>Leptocylindraceae</taxon>
        <taxon>Leptocylindrus</taxon>
    </lineage>
</organism>
<dbReference type="AlphaFoldDB" id="A0A7S2NWU1"/>
<sequence>MAPLKERTLAKKRRRRTSGFLSQQININSSLGSKKEEDIPVADIVNEITNRNDKAYAIKDDCVSIDISPGPTKRSLMLTIDAYNLSTSAGASSIAGVKPGKDWINQDNYAQVDNTEELGSPSVYMVFDGHGRFGHVVSKHCKAVLPKILAETGYDQERAISVLQSDLESSAIDIECSGCTCVTAIVKQNRTIEVGNVGDSRAIILQRSPNNTLKALPLSIDHKPSQLDERKRILETGGRIASKHCSAGPSRVWFEYNNTTMGLAMSRSVGDEFAHRVGVSHEPQIFHHKIEPQDTCIVLASDGLWDVYSNDEVAHLIQTCINGNYADWNAKIAAVFLTKMARMRWEHISTEHIDDVTCLVIKIEPQRTFQFDF</sequence>
<reference evidence="2" key="1">
    <citation type="submission" date="2021-01" db="EMBL/GenBank/DDBJ databases">
        <authorList>
            <person name="Corre E."/>
            <person name="Pelletier E."/>
            <person name="Niang G."/>
            <person name="Scheremetjew M."/>
            <person name="Finn R."/>
            <person name="Kale V."/>
            <person name="Holt S."/>
            <person name="Cochrane G."/>
            <person name="Meng A."/>
            <person name="Brown T."/>
            <person name="Cohen L."/>
        </authorList>
    </citation>
    <scope>NUCLEOTIDE SEQUENCE</scope>
    <source>
        <strain evidence="2">B650</strain>
    </source>
</reference>
<dbReference type="GO" id="GO:0004722">
    <property type="term" value="F:protein serine/threonine phosphatase activity"/>
    <property type="evidence" value="ECO:0007669"/>
    <property type="project" value="InterPro"/>
</dbReference>
<dbReference type="InterPro" id="IPR001932">
    <property type="entry name" value="PPM-type_phosphatase-like_dom"/>
</dbReference>
<dbReference type="CDD" id="cd00143">
    <property type="entry name" value="PP2Cc"/>
    <property type="match status" value="1"/>
</dbReference>
<dbReference type="SMART" id="SM00332">
    <property type="entry name" value="PP2Cc"/>
    <property type="match status" value="1"/>
</dbReference>
<feature type="domain" description="PPM-type phosphatase" evidence="1">
    <location>
        <begin position="88"/>
        <end position="363"/>
    </location>
</feature>
<dbReference type="PANTHER" id="PTHR47992">
    <property type="entry name" value="PROTEIN PHOSPHATASE"/>
    <property type="match status" value="1"/>
</dbReference>
<dbReference type="PROSITE" id="PS51746">
    <property type="entry name" value="PPM_2"/>
    <property type="match status" value="1"/>
</dbReference>
<dbReference type="SUPFAM" id="SSF81606">
    <property type="entry name" value="PP2C-like"/>
    <property type="match status" value="1"/>
</dbReference>
<dbReference type="EMBL" id="HBGY01005980">
    <property type="protein sequence ID" value="CAD9562761.1"/>
    <property type="molecule type" value="Transcribed_RNA"/>
</dbReference>
<dbReference type="InterPro" id="IPR036457">
    <property type="entry name" value="PPM-type-like_dom_sf"/>
</dbReference>
<dbReference type="InterPro" id="IPR015655">
    <property type="entry name" value="PP2C"/>
</dbReference>
<name>A0A7S2NWU1_9STRA</name>